<dbReference type="SUPFAM" id="SSF56935">
    <property type="entry name" value="Porins"/>
    <property type="match status" value="1"/>
</dbReference>
<dbReference type="EMBL" id="JBHUOZ010000003">
    <property type="protein sequence ID" value="MFD2921457.1"/>
    <property type="molecule type" value="Genomic_DNA"/>
</dbReference>
<dbReference type="RefSeq" id="WP_386101794.1">
    <property type="nucleotide sequence ID" value="NZ_JBHUOZ010000003.1"/>
</dbReference>
<name>A0ABW6A859_9BACT</name>
<dbReference type="InterPro" id="IPR039426">
    <property type="entry name" value="TonB-dep_rcpt-like"/>
</dbReference>
<dbReference type="InterPro" id="IPR037066">
    <property type="entry name" value="Plug_dom_sf"/>
</dbReference>
<keyword evidence="1" id="KW-0998">Cell outer membrane</keyword>
<gene>
    <name evidence="4" type="ORF">ACFS6H_17145</name>
</gene>
<dbReference type="InterPro" id="IPR008969">
    <property type="entry name" value="CarboxyPept-like_regulatory"/>
</dbReference>
<organism evidence="4 5">
    <name type="scientific">Terrimonas rubra</name>
    <dbReference type="NCBI Taxonomy" id="1035890"/>
    <lineage>
        <taxon>Bacteria</taxon>
        <taxon>Pseudomonadati</taxon>
        <taxon>Bacteroidota</taxon>
        <taxon>Chitinophagia</taxon>
        <taxon>Chitinophagales</taxon>
        <taxon>Chitinophagaceae</taxon>
        <taxon>Terrimonas</taxon>
    </lineage>
</organism>
<accession>A0ABW6A859</accession>
<keyword evidence="1" id="KW-0472">Membrane</keyword>
<keyword evidence="5" id="KW-1185">Reference proteome</keyword>
<sequence>MNCRNIFALCCLLLLHIVVFGQKKTAVVSGIVIDENEQPVAGVSVVILGQQTGQTTSDSGTFRITTLADKAFALVFSHTAYHPIQKNFLLSPSEEETITIILHKRENVLQEIVVSDQRERREAGLVRLNPKSIINLPSVTTGVENMIKIIVGSNNELTSQYSVRGGSFDENLIYVNDFEVFRPYLIRNGQQEGLSFINPELVRNINFYNGGFSSKYGDKMSSVLDIQYKTPKKFGGSAYVGILEQGLHLEGTGINNRLTYLFGVRNRSNRNLLSRQETQGNYVPSSADMQLLVNYQVSKKWQTELFTNFSRSKFYLQPAYSQLTTSVFTPYFTANLGLDVYFEGQEKDQYTTNMVGISATNTVHKNLKLKWMASRFENDETENIDIAGAYLFGDRDFDETQPTFGTIVNPLGAGIFHNYSRNTLNIKNWNFSHKGNYTINKHAVQWGLAYDKTLINDKMNEWEYQDSAGYSLPYNPNTIQLTKVINSRADLDINKYSGYVQDNILFGDSLQSFTLSAGLRFNYNSLNREFLLSPRIGASWKPNWQKDIVIRAAAGAYHQPPFYRELRRYDGTVNTNLKAQKSWQGVLGFDYNFTGWNRPLRWTVEAYYKHMTDVVPYDIDNVRVRYFGENMAKAYAVGIESRLYGELVKDAESWISIGFMRTREDIEGDTYKNYTLDNNNNPIDSVTVNQGWLRRPTDRLITFGMFFQDYLATNKNLKMYLNLLYGTNLPYNIPGSVKYRNAMQIPEYIRADIGFSYQLLDSDRSKRRSHSPFKSFDNIWATLEVFNIIDRDNTISYLLIKDFSNTTYLMPNRLTPRLINFKIVARW</sequence>
<evidence type="ECO:0000313" key="5">
    <source>
        <dbReference type="Proteomes" id="UP001597511"/>
    </source>
</evidence>
<dbReference type="Gene3D" id="2.60.40.1120">
    <property type="entry name" value="Carboxypeptidase-like, regulatory domain"/>
    <property type="match status" value="1"/>
</dbReference>
<dbReference type="Gene3D" id="2.170.130.10">
    <property type="entry name" value="TonB-dependent receptor, plug domain"/>
    <property type="match status" value="1"/>
</dbReference>
<comment type="caution">
    <text evidence="4">The sequence shown here is derived from an EMBL/GenBank/DDBJ whole genome shotgun (WGS) entry which is preliminary data.</text>
</comment>
<feature type="domain" description="TonB-dependent receptor plug" evidence="3">
    <location>
        <begin position="140"/>
        <end position="218"/>
    </location>
</feature>
<evidence type="ECO:0000256" key="1">
    <source>
        <dbReference type="PROSITE-ProRule" id="PRU01360"/>
    </source>
</evidence>
<proteinExistence type="inferred from homology"/>
<feature type="signal peptide" evidence="2">
    <location>
        <begin position="1"/>
        <end position="21"/>
    </location>
</feature>
<keyword evidence="1" id="KW-0813">Transport</keyword>
<comment type="subcellular location">
    <subcellularLocation>
        <location evidence="1">Cell outer membrane</location>
        <topology evidence="1">Multi-pass membrane protein</topology>
    </subcellularLocation>
</comment>
<evidence type="ECO:0000256" key="2">
    <source>
        <dbReference type="SAM" id="SignalP"/>
    </source>
</evidence>
<dbReference type="Pfam" id="PF13715">
    <property type="entry name" value="CarbopepD_reg_2"/>
    <property type="match status" value="1"/>
</dbReference>
<reference evidence="5" key="1">
    <citation type="journal article" date="2019" name="Int. J. Syst. Evol. Microbiol.">
        <title>The Global Catalogue of Microorganisms (GCM) 10K type strain sequencing project: providing services to taxonomists for standard genome sequencing and annotation.</title>
        <authorList>
            <consortium name="The Broad Institute Genomics Platform"/>
            <consortium name="The Broad Institute Genome Sequencing Center for Infectious Disease"/>
            <person name="Wu L."/>
            <person name="Ma J."/>
        </authorList>
    </citation>
    <scope>NUCLEOTIDE SEQUENCE [LARGE SCALE GENOMIC DNA]</scope>
    <source>
        <strain evidence="5">KCTC 23299</strain>
    </source>
</reference>
<keyword evidence="2" id="KW-0732">Signal</keyword>
<dbReference type="Pfam" id="PF07715">
    <property type="entry name" value="Plug"/>
    <property type="match status" value="1"/>
</dbReference>
<dbReference type="InterPro" id="IPR012910">
    <property type="entry name" value="Plug_dom"/>
</dbReference>
<protein>
    <submittedName>
        <fullName evidence="4">Carboxypeptidase-like regulatory domain-containing protein</fullName>
    </submittedName>
</protein>
<keyword evidence="1" id="KW-0812">Transmembrane</keyword>
<keyword evidence="1" id="KW-1134">Transmembrane beta strand</keyword>
<feature type="chain" id="PRO_5046441094" evidence="2">
    <location>
        <begin position="22"/>
        <end position="827"/>
    </location>
</feature>
<dbReference type="SUPFAM" id="SSF49464">
    <property type="entry name" value="Carboxypeptidase regulatory domain-like"/>
    <property type="match status" value="1"/>
</dbReference>
<comment type="similarity">
    <text evidence="1">Belongs to the TonB-dependent receptor family.</text>
</comment>
<evidence type="ECO:0000259" key="3">
    <source>
        <dbReference type="Pfam" id="PF07715"/>
    </source>
</evidence>
<dbReference type="Proteomes" id="UP001597511">
    <property type="component" value="Unassembled WGS sequence"/>
</dbReference>
<evidence type="ECO:0000313" key="4">
    <source>
        <dbReference type="EMBL" id="MFD2921457.1"/>
    </source>
</evidence>
<dbReference type="PROSITE" id="PS52016">
    <property type="entry name" value="TONB_DEPENDENT_REC_3"/>
    <property type="match status" value="1"/>
</dbReference>